<reference evidence="5" key="1">
    <citation type="submission" date="2025-08" db="UniProtKB">
        <authorList>
            <consortium name="RefSeq"/>
        </authorList>
    </citation>
    <scope>IDENTIFICATION</scope>
    <source>
        <tissue evidence="5">Whole organism</tissue>
    </source>
</reference>
<dbReference type="InterPro" id="IPR010622">
    <property type="entry name" value="FAST_Leu-rich"/>
</dbReference>
<organism evidence="4 5">
    <name type="scientific">Hyalella azteca</name>
    <name type="common">Amphipod</name>
    <dbReference type="NCBI Taxonomy" id="294128"/>
    <lineage>
        <taxon>Eukaryota</taxon>
        <taxon>Metazoa</taxon>
        <taxon>Ecdysozoa</taxon>
        <taxon>Arthropoda</taxon>
        <taxon>Crustacea</taxon>
        <taxon>Multicrustacea</taxon>
        <taxon>Malacostraca</taxon>
        <taxon>Eumalacostraca</taxon>
        <taxon>Peracarida</taxon>
        <taxon>Amphipoda</taxon>
        <taxon>Senticaudata</taxon>
        <taxon>Talitrida</taxon>
        <taxon>Talitroidea</taxon>
        <taxon>Hyalellidae</taxon>
        <taxon>Hyalella</taxon>
    </lineage>
</organism>
<dbReference type="SMART" id="SM00952">
    <property type="entry name" value="RAP"/>
    <property type="match status" value="1"/>
</dbReference>
<dbReference type="GO" id="GO:0035770">
    <property type="term" value="C:ribonucleoprotein granule"/>
    <property type="evidence" value="ECO:0007669"/>
    <property type="project" value="TreeGrafter"/>
</dbReference>
<evidence type="ECO:0000313" key="5">
    <source>
        <dbReference type="RefSeq" id="XP_018015636.1"/>
    </source>
</evidence>
<dbReference type="GeneID" id="108672478"/>
<evidence type="ECO:0000313" key="4">
    <source>
        <dbReference type="Proteomes" id="UP000694843"/>
    </source>
</evidence>
<sequence>MYQHIRLWPSVAPVIRGVIGGRSELIHSVKNYGQSHISQTKEPWNIVCSAQQTHAQTSAFSTLPQNFHTQFTNSLSLQSKLYHSPILNSCNNLQDFIQNENEHAHSVMLSLPAYNNSTVRAANICDVLPPLDTSTSPPPLPHIDWSSVLPEGIAGSFIALSKQCKDRPMDLNSASHNNLNSALVSCVPSLSDATLKDVLAALTLWPPMPYIKDSNFHVLWEALDSECVKRVHKWDLQHAFVIADLWFILKLSRAGTYTKAMLPIVGHHFRSMESHQLVQYLFYMNLSRDKPSISFSLLEQNLSRVINQLSLEELGVVAMGLFKVQAFVKTPELTDALFDYLLSSDLRGASSITIGSIFKILRRTYQAMRVDKVMKLLEHVRPVLSQFSIQAQLQIALLGNDVLVFHPQVINEIALNFVNNSNKLRLKDIERIVFALALYNYIPPQKKDILDLFAEEIRRPERRQEINQYPKSFLSCVSYMACMGFFPNDLISTALQPDFITCVSSNSDNYLDIGREIMELDYTVEIDSPANYKGHRLDRSFRDNLLKTYNSRWRLPAEALAIKDPQPPVTHNERFIVDVHDKLGLLLGGDDRVITSFILPHVSIPDIVLCLNASGEPVPLPESFVSLPRLAIKRPLQRCPLTGQQLKFISVIAGGRNSYVRGTFRVRGQLQSKMRHLQKLGYHVCLVPFMGYHKRAVKYKLALLDELLVQQGALDVGGERVTSALATLDAVKASGQLAR</sequence>
<dbReference type="RefSeq" id="XP_018015636.1">
    <property type="nucleotide sequence ID" value="XM_018160147.2"/>
</dbReference>
<dbReference type="GO" id="GO:0000963">
    <property type="term" value="P:mitochondrial RNA processing"/>
    <property type="evidence" value="ECO:0007669"/>
    <property type="project" value="TreeGrafter"/>
</dbReference>
<protein>
    <submittedName>
        <fullName evidence="5">FAST kinase domain-containing protein 5, mitochondrial isoform X1</fullName>
    </submittedName>
</protein>
<name>A0A8B7NRD9_HYAAZ</name>
<dbReference type="GO" id="GO:0016301">
    <property type="term" value="F:kinase activity"/>
    <property type="evidence" value="ECO:0007669"/>
    <property type="project" value="UniProtKB-KW"/>
</dbReference>
<keyword evidence="5" id="KW-0808">Transferase</keyword>
<dbReference type="AlphaFoldDB" id="A0A8B7NRD9"/>
<dbReference type="GO" id="GO:0005759">
    <property type="term" value="C:mitochondrial matrix"/>
    <property type="evidence" value="ECO:0007669"/>
    <property type="project" value="TreeGrafter"/>
</dbReference>
<dbReference type="InterPro" id="IPR050870">
    <property type="entry name" value="FAST_kinase"/>
</dbReference>
<dbReference type="Pfam" id="PF06743">
    <property type="entry name" value="FAST_1"/>
    <property type="match status" value="1"/>
</dbReference>
<dbReference type="OrthoDB" id="10064757at2759"/>
<dbReference type="KEGG" id="hazt:108672478"/>
<keyword evidence="2" id="KW-0496">Mitochondrion</keyword>
<keyword evidence="5" id="KW-0418">Kinase</keyword>
<evidence type="ECO:0000256" key="2">
    <source>
        <dbReference type="ARBA" id="ARBA00023128"/>
    </source>
</evidence>
<dbReference type="GO" id="GO:0044528">
    <property type="term" value="P:regulation of mitochondrial mRNA stability"/>
    <property type="evidence" value="ECO:0007669"/>
    <property type="project" value="InterPro"/>
</dbReference>
<feature type="domain" description="RAP" evidence="3">
    <location>
        <begin position="651"/>
        <end position="707"/>
    </location>
</feature>
<dbReference type="GO" id="GO:0003723">
    <property type="term" value="F:RNA binding"/>
    <property type="evidence" value="ECO:0007669"/>
    <property type="project" value="TreeGrafter"/>
</dbReference>
<dbReference type="OMA" id="IAGWNNV"/>
<evidence type="ECO:0000259" key="3">
    <source>
        <dbReference type="SMART" id="SM00952"/>
    </source>
</evidence>
<dbReference type="Proteomes" id="UP000694843">
    <property type="component" value="Unplaced"/>
</dbReference>
<accession>A0A8B7NRD9</accession>
<dbReference type="PANTHER" id="PTHR21228">
    <property type="entry name" value="FAST LEU-RICH DOMAIN-CONTAINING"/>
    <property type="match status" value="1"/>
</dbReference>
<keyword evidence="4" id="KW-1185">Reference proteome</keyword>
<dbReference type="PANTHER" id="PTHR21228:SF40">
    <property type="entry name" value="LD45607P"/>
    <property type="match status" value="1"/>
</dbReference>
<proteinExistence type="predicted"/>
<gene>
    <name evidence="5" type="primary">LOC108672478</name>
</gene>
<dbReference type="InterPro" id="IPR013584">
    <property type="entry name" value="RAP"/>
</dbReference>
<evidence type="ECO:0000256" key="1">
    <source>
        <dbReference type="ARBA" id="ARBA00004173"/>
    </source>
</evidence>
<comment type="subcellular location">
    <subcellularLocation>
        <location evidence="1">Mitochondrion</location>
    </subcellularLocation>
</comment>